<evidence type="ECO:0000313" key="2">
    <source>
        <dbReference type="EMBL" id="ART30600.1"/>
    </source>
</evidence>
<feature type="region of interest" description="Disordered" evidence="1">
    <location>
        <begin position="1"/>
        <end position="42"/>
    </location>
</feature>
<proteinExistence type="predicted"/>
<dbReference type="EMBL" id="KY774314">
    <property type="protein sequence ID" value="ART30600.1"/>
    <property type="molecule type" value="Genomic_DNA"/>
</dbReference>
<organism evidence="2">
    <name type="scientific">Utricularia reniformis</name>
    <dbReference type="NCBI Taxonomy" id="192314"/>
    <lineage>
        <taxon>Eukaryota</taxon>
        <taxon>Viridiplantae</taxon>
        <taxon>Streptophyta</taxon>
        <taxon>Embryophyta</taxon>
        <taxon>Tracheophyta</taxon>
        <taxon>Spermatophyta</taxon>
        <taxon>Magnoliopsida</taxon>
        <taxon>eudicotyledons</taxon>
        <taxon>Gunneridae</taxon>
        <taxon>Pentapetalae</taxon>
        <taxon>asterids</taxon>
        <taxon>lamiids</taxon>
        <taxon>Lamiales</taxon>
        <taxon>Lentibulariaceae</taxon>
        <taxon>Utricularia</taxon>
    </lineage>
</organism>
<sequence>MGSSHLALGNLAPSERSNARYEATSRSNESPRMTQDELSEAD</sequence>
<reference evidence="2" key="1">
    <citation type="submission" date="2017-03" db="EMBL/GenBank/DDBJ databases">
        <title>The mitochondrial genome of the carnivorous plant Utricularia reniformis (Lentibulariaceae): structure, comparative analysis and evolutionary landmarks.</title>
        <authorList>
            <person name="Silva S.R."/>
            <person name="Alvarenga D.O."/>
            <person name="Michael T.P."/>
            <person name="Miranda V.F.O."/>
            <person name="Varani A.M."/>
        </authorList>
    </citation>
    <scope>NUCLEOTIDE SEQUENCE</scope>
</reference>
<dbReference type="AlphaFoldDB" id="A0A1Y0AZM8"/>
<feature type="compositionally biased region" description="Polar residues" evidence="1">
    <location>
        <begin position="24"/>
        <end position="33"/>
    </location>
</feature>
<name>A0A1Y0AZM8_9LAMI</name>
<gene>
    <name evidence="2" type="ORF">AEK19_MT0327</name>
</gene>
<accession>A0A1Y0AZM8</accession>
<geneLocation type="mitochondrion" evidence="2"/>
<protein>
    <submittedName>
        <fullName evidence="2">Uncharacterized protein</fullName>
    </submittedName>
</protein>
<evidence type="ECO:0000256" key="1">
    <source>
        <dbReference type="SAM" id="MobiDB-lite"/>
    </source>
</evidence>
<keyword evidence="2" id="KW-0496">Mitochondrion</keyword>